<feature type="coiled-coil region" evidence="1">
    <location>
        <begin position="132"/>
        <end position="212"/>
    </location>
</feature>
<dbReference type="OrthoDB" id="10072259at2759"/>
<reference evidence="3" key="1">
    <citation type="submission" date="2021-10" db="EMBL/GenBank/DDBJ databases">
        <title>Tropical sea cucumber genome reveals ecological adaptation and Cuvierian tubules defense mechanism.</title>
        <authorList>
            <person name="Chen T."/>
        </authorList>
    </citation>
    <scope>NUCLEOTIDE SEQUENCE</scope>
    <source>
        <strain evidence="3">Nanhai2018</strain>
        <tissue evidence="3">Muscle</tissue>
    </source>
</reference>
<keyword evidence="4" id="KW-1185">Reference proteome</keyword>
<feature type="region of interest" description="Disordered" evidence="2">
    <location>
        <begin position="551"/>
        <end position="579"/>
    </location>
</feature>
<sequence length="713" mass="80985">MRRYFVDSVEEDDMAYKSSQSLRHSEHSSPQLENSQCSSFDIYSQVMSQQQGFSSQPSEAPQIAQKYYTKFSSKPSLFKGKEVLSMEKHGLTRRRSFQDINEFQKQRARDKEERDLICTLVSLLKEGTDEVQQTAEKIRSEMEQQLADASAKLEDAIKRVHNFLHEFKSELLSSVVDKLESKQSNEELQSKLKEKEAVIQTLREELEKNRAMKHDDIKSTIEEVCSVQQKDILSELKLQKEACDVHFSEQKEFFRALCKDLEAYMEDTIKSQLKKIVEECSTELMKKGANEQHGDSHSSSVYQGNASTAPANLSVNNVQTTLTTSQTNPDYVLPTQHFNGPRAATGLSSKPVLNPIGTDHVLMSSRDCVVPGEEAMTFQQFGTNSLQPVTSRCLAPDRSYGYHTHKEFSSPPIHPLPNASTNASSHFSRWTSKGPSPVAAVAPLVHDAIVKEQSYTAARRHDNGLRKVRHNYQPIRRQSARLKQKRLNRKGLAGSIVYPQEVKGLKSRYGDMYMRKVTSQSGVLRNAEQLQMTRTGDKGWEMDDLYHRQEDSHFSSSRSPSQRNVLSKVQSSKSDSSGMYAELCKRQRQDFSSYQKQRKDKGFMAGLRTEEEYKSDSDGSSPETALFSVAMQDAGSQDLFIDAIDDHVYTSDEDCEMRTSYAYTRSPAPPRQMDTQKNRAIKKKRTLWSSGSSQNRDLLSFLTSSIKQRFEGL</sequence>
<evidence type="ECO:0000256" key="2">
    <source>
        <dbReference type="SAM" id="MobiDB-lite"/>
    </source>
</evidence>
<dbReference type="Proteomes" id="UP001152320">
    <property type="component" value="Chromosome 2"/>
</dbReference>
<comment type="caution">
    <text evidence="3">The sequence shown here is derived from an EMBL/GenBank/DDBJ whole genome shotgun (WGS) entry which is preliminary data.</text>
</comment>
<feature type="compositionally biased region" description="Basic and acidic residues" evidence="2">
    <location>
        <begin position="608"/>
        <end position="617"/>
    </location>
</feature>
<feature type="compositionally biased region" description="Basic and acidic residues" evidence="2">
    <location>
        <begin position="287"/>
        <end position="296"/>
    </location>
</feature>
<organism evidence="3 4">
    <name type="scientific">Holothuria leucospilota</name>
    <name type="common">Black long sea cucumber</name>
    <name type="synonym">Mertensiothuria leucospilota</name>
    <dbReference type="NCBI Taxonomy" id="206669"/>
    <lineage>
        <taxon>Eukaryota</taxon>
        <taxon>Metazoa</taxon>
        <taxon>Echinodermata</taxon>
        <taxon>Eleutherozoa</taxon>
        <taxon>Echinozoa</taxon>
        <taxon>Holothuroidea</taxon>
        <taxon>Aspidochirotacea</taxon>
        <taxon>Aspidochirotida</taxon>
        <taxon>Holothuriidae</taxon>
        <taxon>Holothuria</taxon>
    </lineage>
</organism>
<accession>A0A9Q1HJP8</accession>
<dbReference type="AlphaFoldDB" id="A0A9Q1HJP8"/>
<dbReference type="EMBL" id="JAIZAY010000002">
    <property type="protein sequence ID" value="KAJ8047518.1"/>
    <property type="molecule type" value="Genomic_DNA"/>
</dbReference>
<evidence type="ECO:0000256" key="1">
    <source>
        <dbReference type="SAM" id="Coils"/>
    </source>
</evidence>
<evidence type="ECO:0000313" key="4">
    <source>
        <dbReference type="Proteomes" id="UP001152320"/>
    </source>
</evidence>
<evidence type="ECO:0000313" key="3">
    <source>
        <dbReference type="EMBL" id="KAJ8047518.1"/>
    </source>
</evidence>
<proteinExistence type="predicted"/>
<feature type="compositionally biased region" description="Polar residues" evidence="2">
    <location>
        <begin position="297"/>
        <end position="308"/>
    </location>
</feature>
<feature type="compositionally biased region" description="Low complexity" evidence="2">
    <location>
        <begin position="554"/>
        <end position="577"/>
    </location>
</feature>
<protein>
    <submittedName>
        <fullName evidence="3">Uncharacterized protein</fullName>
    </submittedName>
</protein>
<gene>
    <name evidence="3" type="ORF">HOLleu_06543</name>
</gene>
<feature type="region of interest" description="Disordered" evidence="2">
    <location>
        <begin position="287"/>
        <end position="308"/>
    </location>
</feature>
<name>A0A9Q1HJP8_HOLLE</name>
<feature type="region of interest" description="Disordered" evidence="2">
    <location>
        <begin position="591"/>
        <end position="621"/>
    </location>
</feature>
<keyword evidence="1" id="KW-0175">Coiled coil</keyword>